<feature type="transmembrane region" description="Helical" evidence="1">
    <location>
        <begin position="150"/>
        <end position="173"/>
    </location>
</feature>
<feature type="transmembrane region" description="Helical" evidence="1">
    <location>
        <begin position="12"/>
        <end position="36"/>
    </location>
</feature>
<sequence>MTDSSDGDRDVRAFLGMNTTSAYGVAATFLGTYSLMNFTASDGVHSVWVVQAAVILVSFAAFALVAVPGDPLGAGWAAAISAAAPVATAVVLSQVPVPVANGLQTWPLSAAVALCGFVTVRGRTALGWAAMVAVVAVCAVWAAATEQGAMAGVAMSVISFAPLVMATFFALTFRSTAAAVFELRAQSRRRAAEDAATSAGLEERDRQLEQLDVLARPLLEKIARGSVLDTAERQACGLLEATLRDRLRAPGLMTDDVAAQARAARARGVQVVLLDDGGLAVVHPTISERVSAAVSDALRGAVGGVVTARILPPGRAKVASILVSDSSEDVRIEVDADGRQSVVAP</sequence>
<feature type="transmembrane region" description="Helical" evidence="1">
    <location>
        <begin position="103"/>
        <end position="120"/>
    </location>
</feature>
<proteinExistence type="predicted"/>
<keyword evidence="1" id="KW-0812">Transmembrane</keyword>
<keyword evidence="1" id="KW-0472">Membrane</keyword>
<keyword evidence="3" id="KW-1185">Reference proteome</keyword>
<dbReference type="RefSeq" id="WP_341442848.1">
    <property type="nucleotide sequence ID" value="NZ_JBBPCN010000001.1"/>
</dbReference>
<feature type="transmembrane region" description="Helical" evidence="1">
    <location>
        <begin position="48"/>
        <end position="67"/>
    </location>
</feature>
<name>A0ABU9D359_9NOCA</name>
<accession>A0ABU9D359</accession>
<reference evidence="2 3" key="1">
    <citation type="submission" date="2024-03" db="EMBL/GenBank/DDBJ databases">
        <title>Rhodococcus navarretei sp. nov. and Pseudarthrobacter quantumdoti sp. nov., two new species with the ability to biosynthesize Quantum Dots isolated from soil samples at Union Glacier, Antarctica.</title>
        <authorList>
            <person name="Vargas M."/>
        </authorList>
    </citation>
    <scope>NUCLEOTIDE SEQUENCE [LARGE SCALE GENOMIC DNA]</scope>
    <source>
        <strain evidence="2 3">EXRC-4A-4</strain>
    </source>
</reference>
<feature type="transmembrane region" description="Helical" evidence="1">
    <location>
        <begin position="74"/>
        <end position="97"/>
    </location>
</feature>
<keyword evidence="1" id="KW-1133">Transmembrane helix</keyword>
<dbReference type="EMBL" id="JBBPCN010000001">
    <property type="protein sequence ID" value="MEK8074034.1"/>
    <property type="molecule type" value="Genomic_DNA"/>
</dbReference>
<feature type="transmembrane region" description="Helical" evidence="1">
    <location>
        <begin position="125"/>
        <end position="144"/>
    </location>
</feature>
<organism evidence="2 3">
    <name type="scientific">Rhodococcus navarretei</name>
    <dbReference type="NCBI Taxonomy" id="3128981"/>
    <lineage>
        <taxon>Bacteria</taxon>
        <taxon>Bacillati</taxon>
        <taxon>Actinomycetota</taxon>
        <taxon>Actinomycetes</taxon>
        <taxon>Mycobacteriales</taxon>
        <taxon>Nocardiaceae</taxon>
        <taxon>Rhodococcus</taxon>
    </lineage>
</organism>
<evidence type="ECO:0000313" key="2">
    <source>
        <dbReference type="EMBL" id="MEK8074034.1"/>
    </source>
</evidence>
<evidence type="ECO:0000256" key="1">
    <source>
        <dbReference type="SAM" id="Phobius"/>
    </source>
</evidence>
<comment type="caution">
    <text evidence="2">The sequence shown here is derived from an EMBL/GenBank/DDBJ whole genome shotgun (WGS) entry which is preliminary data.</text>
</comment>
<dbReference type="Proteomes" id="UP001456513">
    <property type="component" value="Unassembled WGS sequence"/>
</dbReference>
<evidence type="ECO:0000313" key="3">
    <source>
        <dbReference type="Proteomes" id="UP001456513"/>
    </source>
</evidence>
<protein>
    <submittedName>
        <fullName evidence="2">Uncharacterized protein</fullName>
    </submittedName>
</protein>
<gene>
    <name evidence="2" type="ORF">AABD04_24570</name>
</gene>